<comment type="caution">
    <text evidence="1">The sequence shown here is derived from an EMBL/GenBank/DDBJ whole genome shotgun (WGS) entry which is preliminary data.</text>
</comment>
<evidence type="ECO:0008006" key="3">
    <source>
        <dbReference type="Google" id="ProtNLM"/>
    </source>
</evidence>
<dbReference type="OrthoDB" id="8602450at2"/>
<organism evidence="1 2">
    <name type="scientific">Sunxiuqinia dokdonensis</name>
    <dbReference type="NCBI Taxonomy" id="1409788"/>
    <lineage>
        <taxon>Bacteria</taxon>
        <taxon>Pseudomonadati</taxon>
        <taxon>Bacteroidota</taxon>
        <taxon>Bacteroidia</taxon>
        <taxon>Marinilabiliales</taxon>
        <taxon>Prolixibacteraceae</taxon>
        <taxon>Sunxiuqinia</taxon>
    </lineage>
</organism>
<protein>
    <recommendedName>
        <fullName evidence="3">VacJ</fullName>
    </recommendedName>
</protein>
<dbReference type="AlphaFoldDB" id="A0A0L8V5M4"/>
<evidence type="ECO:0000313" key="2">
    <source>
        <dbReference type="Proteomes" id="UP000036958"/>
    </source>
</evidence>
<dbReference type="RefSeq" id="WP_053185979.1">
    <property type="nucleotide sequence ID" value="NZ_LGIA01000180.1"/>
</dbReference>
<sequence>MLNTINRDALIIIPKQPLLDWVNYIYPEAPVTMESLGKHDHGNVYLIPETDHPDDALNYLRKNMELYFETELFDWCTDDKLWPKPLTWELFERWFDYSIQSVVVDMAKGPIMKDEY</sequence>
<proteinExistence type="predicted"/>
<reference evidence="2" key="1">
    <citation type="submission" date="2015-07" db="EMBL/GenBank/DDBJ databases">
        <title>Genome sequencing of Sunxiuqinia dokdonensis strain SK.</title>
        <authorList>
            <person name="Ahn S."/>
            <person name="Kim B.-C."/>
        </authorList>
    </citation>
    <scope>NUCLEOTIDE SEQUENCE [LARGE SCALE GENOMIC DNA]</scope>
    <source>
        <strain evidence="2">SK</strain>
    </source>
</reference>
<dbReference type="Proteomes" id="UP000036958">
    <property type="component" value="Unassembled WGS sequence"/>
</dbReference>
<name>A0A0L8V5M4_9BACT</name>
<dbReference type="STRING" id="1409788.NC99_35000"/>
<gene>
    <name evidence="1" type="ORF">NC99_35000</name>
</gene>
<accession>A0A0L8V5M4</accession>
<keyword evidence="2" id="KW-1185">Reference proteome</keyword>
<evidence type="ECO:0000313" key="1">
    <source>
        <dbReference type="EMBL" id="KOH43731.1"/>
    </source>
</evidence>
<dbReference type="EMBL" id="LGIA01000180">
    <property type="protein sequence ID" value="KOH43731.1"/>
    <property type="molecule type" value="Genomic_DNA"/>
</dbReference>